<dbReference type="Gene3D" id="1.25.40.10">
    <property type="entry name" value="Tetratricopeptide repeat domain"/>
    <property type="match status" value="1"/>
</dbReference>
<evidence type="ECO:0000256" key="4">
    <source>
        <dbReference type="ARBA" id="ARBA00022723"/>
    </source>
</evidence>
<dbReference type="AlphaFoldDB" id="A0A336MIS4"/>
<dbReference type="EMBL" id="UFQS01001180">
    <property type="protein sequence ID" value="SSX09560.1"/>
    <property type="molecule type" value="Genomic_DNA"/>
</dbReference>
<dbReference type="EMBL" id="UFQT01001180">
    <property type="protein sequence ID" value="SSX29361.1"/>
    <property type="molecule type" value="Genomic_DNA"/>
</dbReference>
<keyword evidence="8" id="KW-0175">Coiled coil</keyword>
<keyword evidence="2" id="KW-0808">Transferase</keyword>
<dbReference type="PANTHER" id="PTHR46165">
    <property type="entry name" value="SET AND MYND DOMAIN-CONTAINING PROTEIN 4"/>
    <property type="match status" value="1"/>
</dbReference>
<dbReference type="PROSITE" id="PS01360">
    <property type="entry name" value="ZF_MYND_1"/>
    <property type="match status" value="1"/>
</dbReference>
<dbReference type="PANTHER" id="PTHR46165:SF6">
    <property type="entry name" value="SET AND MYND DOMAIN-CONTAINING PROTEIN 4-LIKE PROTEIN"/>
    <property type="match status" value="1"/>
</dbReference>
<keyword evidence="6" id="KW-0862">Zinc</keyword>
<dbReference type="Pfam" id="PF01753">
    <property type="entry name" value="zf-MYND"/>
    <property type="match status" value="1"/>
</dbReference>
<dbReference type="SUPFAM" id="SSF144232">
    <property type="entry name" value="HIT/MYND zinc finger-like"/>
    <property type="match status" value="1"/>
</dbReference>
<evidence type="ECO:0000256" key="6">
    <source>
        <dbReference type="ARBA" id="ARBA00022833"/>
    </source>
</evidence>
<organism evidence="11">
    <name type="scientific">Culicoides sonorensis</name>
    <name type="common">Biting midge</name>
    <dbReference type="NCBI Taxonomy" id="179676"/>
    <lineage>
        <taxon>Eukaryota</taxon>
        <taxon>Metazoa</taxon>
        <taxon>Ecdysozoa</taxon>
        <taxon>Arthropoda</taxon>
        <taxon>Hexapoda</taxon>
        <taxon>Insecta</taxon>
        <taxon>Pterygota</taxon>
        <taxon>Neoptera</taxon>
        <taxon>Endopterygota</taxon>
        <taxon>Diptera</taxon>
        <taxon>Nematocera</taxon>
        <taxon>Chironomoidea</taxon>
        <taxon>Ceratopogonidae</taxon>
        <taxon>Ceratopogoninae</taxon>
        <taxon>Culicoides</taxon>
        <taxon>Monoculicoides</taxon>
    </lineage>
</organism>
<dbReference type="SUPFAM" id="SSF82199">
    <property type="entry name" value="SET domain"/>
    <property type="match status" value="1"/>
</dbReference>
<protein>
    <submittedName>
        <fullName evidence="11">CSON001192 protein</fullName>
    </submittedName>
</protein>
<dbReference type="GO" id="GO:0042826">
    <property type="term" value="F:histone deacetylase binding"/>
    <property type="evidence" value="ECO:0007669"/>
    <property type="project" value="TreeGrafter"/>
</dbReference>
<dbReference type="Gene3D" id="2.170.270.10">
    <property type="entry name" value="SET domain"/>
    <property type="match status" value="2"/>
</dbReference>
<evidence type="ECO:0000313" key="11">
    <source>
        <dbReference type="EMBL" id="SSX29361.1"/>
    </source>
</evidence>
<keyword evidence="4" id="KW-0479">Metal-binding</keyword>
<keyword evidence="5 7" id="KW-0863">Zinc-finger</keyword>
<feature type="coiled-coil region" evidence="8">
    <location>
        <begin position="177"/>
        <end position="204"/>
    </location>
</feature>
<dbReference type="InterPro" id="IPR052097">
    <property type="entry name" value="SET-MYND_domain_protein"/>
</dbReference>
<evidence type="ECO:0000256" key="5">
    <source>
        <dbReference type="ARBA" id="ARBA00022771"/>
    </source>
</evidence>
<keyword evidence="1" id="KW-0489">Methyltransferase</keyword>
<name>A0A336MIS4_CULSO</name>
<dbReference type="InterPro" id="IPR046341">
    <property type="entry name" value="SET_dom_sf"/>
</dbReference>
<evidence type="ECO:0000259" key="9">
    <source>
        <dbReference type="PROSITE" id="PS50865"/>
    </source>
</evidence>
<reference evidence="10" key="1">
    <citation type="submission" date="2018-04" db="EMBL/GenBank/DDBJ databases">
        <authorList>
            <person name="Go L.Y."/>
            <person name="Mitchell J.A."/>
        </authorList>
    </citation>
    <scope>NUCLEOTIDE SEQUENCE</scope>
    <source>
        <tissue evidence="10">Whole organism</tissue>
    </source>
</reference>
<gene>
    <name evidence="11" type="primary">CSON001192</name>
</gene>
<dbReference type="Gene3D" id="6.10.140.2220">
    <property type="match status" value="1"/>
</dbReference>
<accession>A0A336MIS4</accession>
<evidence type="ECO:0000256" key="2">
    <source>
        <dbReference type="ARBA" id="ARBA00022679"/>
    </source>
</evidence>
<dbReference type="VEuPathDB" id="VectorBase:CSON001192"/>
<evidence type="ECO:0000256" key="7">
    <source>
        <dbReference type="PROSITE-ProRule" id="PRU00134"/>
    </source>
</evidence>
<dbReference type="GO" id="GO:0005634">
    <property type="term" value="C:nucleus"/>
    <property type="evidence" value="ECO:0007669"/>
    <property type="project" value="TreeGrafter"/>
</dbReference>
<dbReference type="GO" id="GO:0008168">
    <property type="term" value="F:methyltransferase activity"/>
    <property type="evidence" value="ECO:0007669"/>
    <property type="project" value="UniProtKB-KW"/>
</dbReference>
<proteinExistence type="predicted"/>
<dbReference type="GO" id="GO:0005737">
    <property type="term" value="C:cytoplasm"/>
    <property type="evidence" value="ECO:0007669"/>
    <property type="project" value="TreeGrafter"/>
</dbReference>
<feature type="domain" description="MYND-type" evidence="9">
    <location>
        <begin position="249"/>
        <end position="286"/>
    </location>
</feature>
<dbReference type="PROSITE" id="PS50865">
    <property type="entry name" value="ZF_MYND_2"/>
    <property type="match status" value="1"/>
</dbReference>
<dbReference type="InterPro" id="IPR011990">
    <property type="entry name" value="TPR-like_helical_dom_sf"/>
</dbReference>
<evidence type="ECO:0000256" key="3">
    <source>
        <dbReference type="ARBA" id="ARBA00022691"/>
    </source>
</evidence>
<evidence type="ECO:0000256" key="8">
    <source>
        <dbReference type="SAM" id="Coils"/>
    </source>
</evidence>
<reference evidence="11" key="2">
    <citation type="submission" date="2018-07" db="EMBL/GenBank/DDBJ databases">
        <authorList>
            <person name="Quirk P.G."/>
            <person name="Krulwich T.A."/>
        </authorList>
    </citation>
    <scope>NUCLEOTIDE SEQUENCE</scope>
</reference>
<dbReference type="GO" id="GO:0032259">
    <property type="term" value="P:methylation"/>
    <property type="evidence" value="ECO:0007669"/>
    <property type="project" value="UniProtKB-KW"/>
</dbReference>
<dbReference type="GO" id="GO:0008270">
    <property type="term" value="F:zinc ion binding"/>
    <property type="evidence" value="ECO:0007669"/>
    <property type="project" value="UniProtKB-KW"/>
</dbReference>
<dbReference type="InterPro" id="IPR002893">
    <property type="entry name" value="Znf_MYND"/>
</dbReference>
<evidence type="ECO:0000256" key="1">
    <source>
        <dbReference type="ARBA" id="ARBA00022603"/>
    </source>
</evidence>
<sequence length="885" mass="104347">MMLCPINIEKIYLRNIKDDFFREVSIFERILNDKEGKHFCCETKKWMQTLIEKDLDVTCISISSSNFVHCKSYYGTEMLEQEDYAHLINIGLYCCPKSSEYRLELLKERSLVLKDLHDVKGSMYVTEKLFYDFNFYTPSVMIQHYSHEAMDALHALDLRTTRLYLTKFIDFMEKYGSEIHEQRLEEYRHQINYLKNEIELKQNEPPQTNFVISPKMSEKFIAKTDIDPSDILLVDSPRVCVLEKKGFQCDNCHNIANLLPCFDCHCVFYCSSECEKEDSVFHKYECLGLRSKILYLIRGQIDVRNLIVTMKNLKSTFLDVINVQKTQEPKDLWRNLIWMHINNINTPHYNFFHHKNNVDEILQKELQFLCTKTVQILIYLKSYTSFFNDFFGHITNIARSDIEIFICALIFKHAIIQRTKLMHFKIEVVNPNPSLFVHPNETKTEETSKDDENEIFVSKSMKIIKKLCDDCFQLCGSQYFPDIESHQLTNKQIKPFVKKLNSLYLQEGNKMTMEGSSTPSKMFLEESSHANPYLKLLNTIVATQKTNNNTDLEAIFDEFAQKVKTIKKFLTLPKTINYRFEQKMSCLYENLTNIEHSCCPNTILIPGNCGSVQLKAVKKIVKGEKLTMSYGPNYLCHCRQDRKAKCDELFFECECSACTADYDYYERINNEECKNCYVPIYETDGKCLKCNKKTFINVPKDLLIRILNKYQSDLDFSDFDRKLHAYLTIYTLLTKFLPRDSPILQKQMLNIANMMIRTEEPMVALDVIEKAETLSCKIYPPMSMQLCDQLHFLFKMYHQILQFNFQSSTRKFKTKELEMIQNGLKLSEKIKIIENAWGIYDLVYEEYEYTNLSYSKLIDKYYQKMQDADDDDDTEDNESVEEFKK</sequence>
<keyword evidence="3" id="KW-0949">S-adenosyl-L-methionine</keyword>
<evidence type="ECO:0000313" key="10">
    <source>
        <dbReference type="EMBL" id="SSX09560.1"/>
    </source>
</evidence>